<dbReference type="SUPFAM" id="SSF47473">
    <property type="entry name" value="EF-hand"/>
    <property type="match status" value="1"/>
</dbReference>
<feature type="transmembrane region" description="Helical" evidence="14">
    <location>
        <begin position="502"/>
        <end position="521"/>
    </location>
</feature>
<evidence type="ECO:0000256" key="8">
    <source>
        <dbReference type="ARBA" id="ARBA00022837"/>
    </source>
</evidence>
<evidence type="ECO:0000256" key="11">
    <source>
        <dbReference type="ARBA" id="ARBA00023002"/>
    </source>
</evidence>
<dbReference type="InterPro" id="IPR013112">
    <property type="entry name" value="FAD-bd_8"/>
</dbReference>
<keyword evidence="4" id="KW-0285">Flavoprotein</keyword>
<feature type="region of interest" description="Disordered" evidence="13">
    <location>
        <begin position="752"/>
        <end position="774"/>
    </location>
</feature>
<dbReference type="GO" id="GO:0005886">
    <property type="term" value="C:plasma membrane"/>
    <property type="evidence" value="ECO:0007669"/>
    <property type="project" value="TreeGrafter"/>
</dbReference>
<keyword evidence="11" id="KW-0560">Oxidoreductase</keyword>
<dbReference type="FunFam" id="3.40.50.80:FF:000028">
    <property type="entry name" value="Respiratory burst oxidase protein E"/>
    <property type="match status" value="1"/>
</dbReference>
<evidence type="ECO:0000256" key="5">
    <source>
        <dbReference type="ARBA" id="ARBA00022692"/>
    </source>
</evidence>
<evidence type="ECO:0000313" key="17">
    <source>
        <dbReference type="EMBL" id="GMH16596.1"/>
    </source>
</evidence>
<dbReference type="Gene3D" id="3.40.50.80">
    <property type="entry name" value="Nucleotide-binding domain of ferredoxin-NADP reductase (FNR) module"/>
    <property type="match status" value="1"/>
</dbReference>
<evidence type="ECO:0000256" key="2">
    <source>
        <dbReference type="ARBA" id="ARBA00007975"/>
    </source>
</evidence>
<dbReference type="InterPro" id="IPR002048">
    <property type="entry name" value="EF_hand_dom"/>
</dbReference>
<keyword evidence="8" id="KW-0106">Calcium</keyword>
<dbReference type="PRINTS" id="PR00466">
    <property type="entry name" value="GP91PHOX"/>
</dbReference>
<gene>
    <name evidence="17" type="ORF">Nepgr_018437</name>
</gene>
<evidence type="ECO:0000256" key="10">
    <source>
        <dbReference type="ARBA" id="ARBA00022989"/>
    </source>
</evidence>
<keyword evidence="18" id="KW-1185">Reference proteome</keyword>
<keyword evidence="12 14" id="KW-0472">Membrane</keyword>
<evidence type="ECO:0000256" key="3">
    <source>
        <dbReference type="ARBA" id="ARBA00022559"/>
    </source>
</evidence>
<evidence type="ECO:0000256" key="6">
    <source>
        <dbReference type="ARBA" id="ARBA00022723"/>
    </source>
</evidence>
<dbReference type="EMBL" id="BSYO01000016">
    <property type="protein sequence ID" value="GMH16596.1"/>
    <property type="molecule type" value="Genomic_DNA"/>
</dbReference>
<evidence type="ECO:0000256" key="7">
    <source>
        <dbReference type="ARBA" id="ARBA00022827"/>
    </source>
</evidence>
<dbReference type="InterPro" id="IPR011992">
    <property type="entry name" value="EF-hand-dom_pair"/>
</dbReference>
<feature type="transmembrane region" description="Helical" evidence="14">
    <location>
        <begin position="447"/>
        <end position="465"/>
    </location>
</feature>
<feature type="compositionally biased region" description="Polar residues" evidence="13">
    <location>
        <begin position="757"/>
        <end position="774"/>
    </location>
</feature>
<dbReference type="InterPro" id="IPR017927">
    <property type="entry name" value="FAD-bd_FR_type"/>
</dbReference>
<keyword evidence="9" id="KW-0521">NADP</keyword>
<dbReference type="CDD" id="cd00051">
    <property type="entry name" value="EFh"/>
    <property type="match status" value="1"/>
</dbReference>
<dbReference type="CDD" id="cd06186">
    <property type="entry name" value="NOX_Duox_like_FAD_NADP"/>
    <property type="match status" value="1"/>
</dbReference>
<evidence type="ECO:0000256" key="1">
    <source>
        <dbReference type="ARBA" id="ARBA00004141"/>
    </source>
</evidence>
<dbReference type="FunFam" id="1.10.238.10:FF:000049">
    <property type="entry name" value="Respiratory burst oxidase homolog A"/>
    <property type="match status" value="1"/>
</dbReference>
<dbReference type="SUPFAM" id="SSF63380">
    <property type="entry name" value="Riboflavin synthase domain-like"/>
    <property type="match status" value="1"/>
</dbReference>
<keyword evidence="5 14" id="KW-0812">Transmembrane</keyword>
<evidence type="ECO:0000259" key="16">
    <source>
        <dbReference type="PROSITE" id="PS51384"/>
    </source>
</evidence>
<name>A0AAD3SUW9_NEPGR</name>
<keyword evidence="7" id="KW-0274">FAD</keyword>
<feature type="domain" description="FAD-binding FR-type" evidence="16">
    <location>
        <begin position="597"/>
        <end position="718"/>
    </location>
</feature>
<dbReference type="Pfam" id="PF08022">
    <property type="entry name" value="FAD_binding_8"/>
    <property type="match status" value="1"/>
</dbReference>
<dbReference type="PROSITE" id="PS51384">
    <property type="entry name" value="FAD_FR"/>
    <property type="match status" value="1"/>
</dbReference>
<comment type="subcellular location">
    <subcellularLocation>
        <location evidence="1">Membrane</location>
        <topology evidence="1">Multi-pass membrane protein</topology>
    </subcellularLocation>
</comment>
<dbReference type="FunFam" id="2.40.30.10:FF:000019">
    <property type="entry name" value="Respiratory burst oxidase homolog A"/>
    <property type="match status" value="1"/>
</dbReference>
<keyword evidence="3" id="KW-0575">Peroxidase</keyword>
<comment type="caution">
    <text evidence="17">The sequence shown here is derived from an EMBL/GenBank/DDBJ whole genome shotgun (WGS) entry which is preliminary data.</text>
</comment>
<dbReference type="InterPro" id="IPR039261">
    <property type="entry name" value="FNR_nucleotide-bd"/>
</dbReference>
<sequence length="922" mass="104607">MTTSSFGSGSRRSNHGLTAFDSKDGDAGFGVGGTMLPAFLNDIRRNNNEELVEVEFELDDDNNIVSYSVAPTTPNLAGGGAQDDDRADAGLFSRSLSSASSKLRQKFGWLRSSSSRTSSSSAVDLEQPAISALDALRIRGQLQRTLSTAQRALGGLRFISKTTDESDATELWKQVESRFESLAKNGLLAREDFGECIGMVDSKQFAVGIFDTLARRKRQRLSKITKDELYDFWLQLSDQSFDARLQIFFDMADRNEDGRITREEVQELIMLSASTNKLFTLHEKAHEYANLIMEELDPDNLGYIELWQLEILLLQRDVYMEYSRPLSTASLGWTPNVSYLRPKSFIRRISNKLKFLMLDNWQRGWIMLLWVTAMASLFVWKFNQYRNRAAFQVMGYCVCVAKGASETLKLNMALILLPVCRNTLTRLRSTRARHFIPFNDNINFHKTIAGAIVIGIILHVGNHLACDFPRLVNSSPERFAYLSSCFDNKKPTYGDLLTGTEGLTGIVMVILMAISFTLATSRFRRNVVRLPAPFNRLAGYNAFWYSHHLFALVYLLLLIHGTFLLLVKKWYQKTTWIYITVPLMLYAAERSLRSCRSKYYAVKILKVSELPGHVFTIVMAKPQGFKYRSGQYIFLQCPAISKFEWHPFSITSAPGDNYLSVHIRTVGDWTQELKRVFTEGSDPASAIGRLKFGELRNMYQTGLPRLLVDGPYGAPAQDYQNYDVLLLVGLGIGATPFVSILRDLLNSKRAEERMDSNTETSTSDDGLNSLASSITSQSGKRKAMRVKSAHFYWVTREPESFEWFKGVMDEVAEMDLKGLIEMHNYLTSVYEEGDARSTLITMIQALNHAKYGVDILSGTRVKTHFARPNWKEVFAKIAKKHPYRTVGVFYCGKPVLAKDLKKLSHEMSHSSLTRFKFHKEHF</sequence>
<dbReference type="InterPro" id="IPR017938">
    <property type="entry name" value="Riboflavin_synthase-like_b-brl"/>
</dbReference>
<dbReference type="PANTHER" id="PTHR11972">
    <property type="entry name" value="NADPH OXIDASE"/>
    <property type="match status" value="1"/>
</dbReference>
<dbReference type="InterPro" id="IPR013130">
    <property type="entry name" value="Fe3_Rdtase_TM_dom"/>
</dbReference>
<dbReference type="Gene3D" id="1.10.238.10">
    <property type="entry name" value="EF-hand"/>
    <property type="match status" value="1"/>
</dbReference>
<feature type="transmembrane region" description="Helical" evidence="14">
    <location>
        <begin position="364"/>
        <end position="382"/>
    </location>
</feature>
<evidence type="ECO:0000256" key="12">
    <source>
        <dbReference type="ARBA" id="ARBA00023136"/>
    </source>
</evidence>
<dbReference type="InterPro" id="IPR050369">
    <property type="entry name" value="RBOH/FRE"/>
</dbReference>
<keyword evidence="10 14" id="KW-1133">Transmembrane helix</keyword>
<evidence type="ECO:0000256" key="13">
    <source>
        <dbReference type="SAM" id="MobiDB-lite"/>
    </source>
</evidence>
<dbReference type="GO" id="GO:0016174">
    <property type="term" value="F:NAD(P)H oxidase H2O2-forming activity"/>
    <property type="evidence" value="ECO:0007669"/>
    <property type="project" value="TreeGrafter"/>
</dbReference>
<evidence type="ECO:0000256" key="9">
    <source>
        <dbReference type="ARBA" id="ARBA00022857"/>
    </source>
</evidence>
<dbReference type="Proteomes" id="UP001279734">
    <property type="component" value="Unassembled WGS sequence"/>
</dbReference>
<accession>A0AAD3SUW9</accession>
<dbReference type="PROSITE" id="PS00018">
    <property type="entry name" value="EF_HAND_1"/>
    <property type="match status" value="1"/>
</dbReference>
<evidence type="ECO:0000259" key="15">
    <source>
        <dbReference type="PROSITE" id="PS50222"/>
    </source>
</evidence>
<dbReference type="GO" id="GO:0005509">
    <property type="term" value="F:calcium ion binding"/>
    <property type="evidence" value="ECO:0007669"/>
    <property type="project" value="InterPro"/>
</dbReference>
<keyword evidence="6" id="KW-0479">Metal-binding</keyword>
<dbReference type="InterPro" id="IPR018247">
    <property type="entry name" value="EF_Hand_1_Ca_BS"/>
</dbReference>
<protein>
    <submittedName>
        <fullName evidence="17">Uncharacterized protein</fullName>
    </submittedName>
</protein>
<dbReference type="Pfam" id="PF01794">
    <property type="entry name" value="Ferric_reduct"/>
    <property type="match status" value="1"/>
</dbReference>
<reference evidence="17" key="1">
    <citation type="submission" date="2023-05" db="EMBL/GenBank/DDBJ databases">
        <title>Nepenthes gracilis genome sequencing.</title>
        <authorList>
            <person name="Fukushima K."/>
        </authorList>
    </citation>
    <scope>NUCLEOTIDE SEQUENCE</scope>
    <source>
        <strain evidence="17">SING2019-196</strain>
    </source>
</reference>
<dbReference type="SFLD" id="SFLDG01169">
    <property type="entry name" value="NADPH_oxidase_subgroup_(NOX)"/>
    <property type="match status" value="1"/>
</dbReference>
<evidence type="ECO:0000313" key="18">
    <source>
        <dbReference type="Proteomes" id="UP001279734"/>
    </source>
</evidence>
<feature type="domain" description="EF-hand" evidence="15">
    <location>
        <begin position="240"/>
        <end position="275"/>
    </location>
</feature>
<dbReference type="GO" id="GO:0004601">
    <property type="term" value="F:peroxidase activity"/>
    <property type="evidence" value="ECO:0007669"/>
    <property type="project" value="UniProtKB-KW"/>
</dbReference>
<dbReference type="PROSITE" id="PS50222">
    <property type="entry name" value="EF_HAND_2"/>
    <property type="match status" value="1"/>
</dbReference>
<organism evidence="17 18">
    <name type="scientific">Nepenthes gracilis</name>
    <name type="common">Slender pitcher plant</name>
    <dbReference type="NCBI Taxonomy" id="150966"/>
    <lineage>
        <taxon>Eukaryota</taxon>
        <taxon>Viridiplantae</taxon>
        <taxon>Streptophyta</taxon>
        <taxon>Embryophyta</taxon>
        <taxon>Tracheophyta</taxon>
        <taxon>Spermatophyta</taxon>
        <taxon>Magnoliopsida</taxon>
        <taxon>eudicotyledons</taxon>
        <taxon>Gunneridae</taxon>
        <taxon>Pentapetalae</taxon>
        <taxon>Caryophyllales</taxon>
        <taxon>Nepenthaceae</taxon>
        <taxon>Nepenthes</taxon>
    </lineage>
</organism>
<feature type="transmembrane region" description="Helical" evidence="14">
    <location>
        <begin position="542"/>
        <end position="564"/>
    </location>
</feature>
<dbReference type="AlphaFoldDB" id="A0AAD3SUW9"/>
<dbReference type="InterPro" id="IPR013623">
    <property type="entry name" value="NADPH_Ox"/>
</dbReference>
<evidence type="ECO:0000256" key="4">
    <source>
        <dbReference type="ARBA" id="ARBA00022630"/>
    </source>
</evidence>
<dbReference type="PANTHER" id="PTHR11972:SF44">
    <property type="entry name" value="RESPIRATORY BURST OXIDASE HOMOLOG PROTEIN E"/>
    <property type="match status" value="1"/>
</dbReference>
<proteinExistence type="inferred from homology"/>
<dbReference type="InterPro" id="IPR013121">
    <property type="entry name" value="Fe_red_NAD-bd_6"/>
</dbReference>
<dbReference type="SUPFAM" id="SSF52343">
    <property type="entry name" value="Ferredoxin reductase-like, C-terminal NADP-linked domain"/>
    <property type="match status" value="1"/>
</dbReference>
<comment type="similarity">
    <text evidence="2">Belongs to the RBOH (TC 5.B.1.3) family.</text>
</comment>
<dbReference type="Pfam" id="PF08030">
    <property type="entry name" value="NAD_binding_6"/>
    <property type="match status" value="1"/>
</dbReference>
<evidence type="ECO:0000256" key="14">
    <source>
        <dbReference type="SAM" id="Phobius"/>
    </source>
</evidence>
<dbReference type="InterPro" id="IPR000778">
    <property type="entry name" value="Cyt_b245_heavy_chain"/>
</dbReference>
<dbReference type="Gene3D" id="2.40.30.10">
    <property type="entry name" value="Translation factors"/>
    <property type="match status" value="1"/>
</dbReference>
<dbReference type="Pfam" id="PF08414">
    <property type="entry name" value="NADPH_Ox"/>
    <property type="match status" value="1"/>
</dbReference>